<dbReference type="SMART" id="SM00382">
    <property type="entry name" value="AAA"/>
    <property type="match status" value="1"/>
</dbReference>
<dbReference type="InterPro" id="IPR017871">
    <property type="entry name" value="ABC_transporter-like_CS"/>
</dbReference>
<dbReference type="GO" id="GO:0005524">
    <property type="term" value="F:ATP binding"/>
    <property type="evidence" value="ECO:0007669"/>
    <property type="project" value="UniProtKB-KW"/>
</dbReference>
<dbReference type="SUPFAM" id="SSF52540">
    <property type="entry name" value="P-loop containing nucleoside triphosphate hydrolases"/>
    <property type="match status" value="1"/>
</dbReference>
<dbReference type="InterPro" id="IPR003593">
    <property type="entry name" value="AAA+_ATPase"/>
</dbReference>
<evidence type="ECO:0000256" key="5">
    <source>
        <dbReference type="ARBA" id="ARBA00022970"/>
    </source>
</evidence>
<keyword evidence="4 7" id="KW-0067">ATP-binding</keyword>
<dbReference type="PANTHER" id="PTHR43820">
    <property type="entry name" value="HIGH-AFFINITY BRANCHED-CHAIN AMINO ACID TRANSPORT ATP-BINDING PROTEIN LIVF"/>
    <property type="match status" value="1"/>
</dbReference>
<comment type="caution">
    <text evidence="7">The sequence shown here is derived from an EMBL/GenBank/DDBJ whole genome shotgun (WGS) entry which is preliminary data.</text>
</comment>
<keyword evidence="5" id="KW-0029">Amino-acid transport</keyword>
<dbReference type="GO" id="GO:0016887">
    <property type="term" value="F:ATP hydrolysis activity"/>
    <property type="evidence" value="ECO:0007669"/>
    <property type="project" value="InterPro"/>
</dbReference>
<dbReference type="PANTHER" id="PTHR43820:SF4">
    <property type="entry name" value="HIGH-AFFINITY BRANCHED-CHAIN AMINO ACID TRANSPORT ATP-BINDING PROTEIN LIVF"/>
    <property type="match status" value="1"/>
</dbReference>
<evidence type="ECO:0000313" key="7">
    <source>
        <dbReference type="EMBL" id="GGL09420.1"/>
    </source>
</evidence>
<dbReference type="Pfam" id="PF00005">
    <property type="entry name" value="ABC_tran"/>
    <property type="match status" value="1"/>
</dbReference>
<reference evidence="7" key="2">
    <citation type="submission" date="2020-09" db="EMBL/GenBank/DDBJ databases">
        <authorList>
            <person name="Sun Q."/>
            <person name="Zhou Y."/>
        </authorList>
    </citation>
    <scope>NUCLEOTIDE SEQUENCE</scope>
    <source>
        <strain evidence="7">CGMCC 4.7299</strain>
    </source>
</reference>
<dbReference type="PROSITE" id="PS50893">
    <property type="entry name" value="ABC_TRANSPORTER_2"/>
    <property type="match status" value="1"/>
</dbReference>
<comment type="similarity">
    <text evidence="1">Belongs to the ABC transporter superfamily.</text>
</comment>
<accession>A0A8J3C2I7</accession>
<evidence type="ECO:0000256" key="3">
    <source>
        <dbReference type="ARBA" id="ARBA00022741"/>
    </source>
</evidence>
<evidence type="ECO:0000256" key="4">
    <source>
        <dbReference type="ARBA" id="ARBA00022840"/>
    </source>
</evidence>
<protein>
    <submittedName>
        <fullName evidence="7">ABC transporter ATP-binding protein</fullName>
    </submittedName>
</protein>
<dbReference type="AlphaFoldDB" id="A0A8J3C2I7"/>
<evidence type="ECO:0000256" key="1">
    <source>
        <dbReference type="ARBA" id="ARBA00005417"/>
    </source>
</evidence>
<dbReference type="Proteomes" id="UP000656042">
    <property type="component" value="Unassembled WGS sequence"/>
</dbReference>
<keyword evidence="3" id="KW-0547">Nucleotide-binding</keyword>
<dbReference type="RefSeq" id="WP_229716130.1">
    <property type="nucleotide sequence ID" value="NZ_BMMX01000032.1"/>
</dbReference>
<reference evidence="7" key="1">
    <citation type="journal article" date="2014" name="Int. J. Syst. Evol. Microbiol.">
        <title>Complete genome sequence of Corynebacterium casei LMG S-19264T (=DSM 44701T), isolated from a smear-ripened cheese.</title>
        <authorList>
            <consortium name="US DOE Joint Genome Institute (JGI-PGF)"/>
            <person name="Walter F."/>
            <person name="Albersmeier A."/>
            <person name="Kalinowski J."/>
            <person name="Ruckert C."/>
        </authorList>
    </citation>
    <scope>NUCLEOTIDE SEQUENCE</scope>
    <source>
        <strain evidence="7">CGMCC 4.7299</strain>
    </source>
</reference>
<dbReference type="PROSITE" id="PS00211">
    <property type="entry name" value="ABC_TRANSPORTER_1"/>
    <property type="match status" value="1"/>
</dbReference>
<feature type="domain" description="ABC transporter" evidence="6">
    <location>
        <begin position="10"/>
        <end position="242"/>
    </location>
</feature>
<dbReference type="CDD" id="cd03224">
    <property type="entry name" value="ABC_TM1139_LivF_branched"/>
    <property type="match status" value="1"/>
</dbReference>
<evidence type="ECO:0000256" key="2">
    <source>
        <dbReference type="ARBA" id="ARBA00022448"/>
    </source>
</evidence>
<organism evidence="7 8">
    <name type="scientific">Mangrovihabitans endophyticus</name>
    <dbReference type="NCBI Taxonomy" id="1751298"/>
    <lineage>
        <taxon>Bacteria</taxon>
        <taxon>Bacillati</taxon>
        <taxon>Actinomycetota</taxon>
        <taxon>Actinomycetes</taxon>
        <taxon>Micromonosporales</taxon>
        <taxon>Micromonosporaceae</taxon>
        <taxon>Mangrovihabitans</taxon>
    </lineage>
</organism>
<gene>
    <name evidence="7" type="ORF">GCM10012284_50120</name>
</gene>
<sequence length="244" mass="26137">MNEALDHVMLRTRGLVSGYGRLETLHGVDVDVPAGGVTTIIGPNGSGKSTFLKTVAGLVRTWRGETLLAGEDVAGEPAHALVRRGMCLVPQGRVVFPLLTVEENLRMCAFTVSSASMVRERIAQAYEFLPVLADRRRQPAGTLSGGEQAMLAIAKVIMLRPRVLLLDEPSLGLSPKMIDLVYEKVRALAGQGLTTLIVEQNVRKALAVAGRAVVLVLGTVRYAGPVDQMKAEVDLGRLFVEGEG</sequence>
<proteinExistence type="inferred from homology"/>
<keyword evidence="8" id="KW-1185">Reference proteome</keyword>
<dbReference type="InterPro" id="IPR003439">
    <property type="entry name" value="ABC_transporter-like_ATP-bd"/>
</dbReference>
<evidence type="ECO:0000313" key="8">
    <source>
        <dbReference type="Proteomes" id="UP000656042"/>
    </source>
</evidence>
<dbReference type="InterPro" id="IPR027417">
    <property type="entry name" value="P-loop_NTPase"/>
</dbReference>
<dbReference type="EMBL" id="BMMX01000032">
    <property type="protein sequence ID" value="GGL09420.1"/>
    <property type="molecule type" value="Genomic_DNA"/>
</dbReference>
<evidence type="ECO:0000259" key="6">
    <source>
        <dbReference type="PROSITE" id="PS50893"/>
    </source>
</evidence>
<keyword evidence="2" id="KW-0813">Transport</keyword>
<dbReference type="GO" id="GO:0015807">
    <property type="term" value="P:L-amino acid transport"/>
    <property type="evidence" value="ECO:0007669"/>
    <property type="project" value="TreeGrafter"/>
</dbReference>
<name>A0A8J3C2I7_9ACTN</name>
<dbReference type="Gene3D" id="3.40.50.300">
    <property type="entry name" value="P-loop containing nucleotide triphosphate hydrolases"/>
    <property type="match status" value="1"/>
</dbReference>
<dbReference type="InterPro" id="IPR052156">
    <property type="entry name" value="BCAA_Transport_ATP-bd_LivF"/>
</dbReference>
<dbReference type="GO" id="GO:0015658">
    <property type="term" value="F:branched-chain amino acid transmembrane transporter activity"/>
    <property type="evidence" value="ECO:0007669"/>
    <property type="project" value="TreeGrafter"/>
</dbReference>